<sequence>MKVSMPSGRTHGWGVAGEYLTKEIAELPPLDGVTLHCISGHDFRPMQPADWDRINIGYCFFENDIEALRHTRRAAREWDFIVAGSSWCEHQLRIGGVRQTATILQGIDPDNFYPTPFLEDDSRFIVFSGGKFEFRKGQDLVIAAMRTFMQRHQDACLVCSWINQWPFSLATMANSPHISFRLTNDDCLTILQRTLHENGIPLERVCLTPLVDNTQIRQIYQQSDIGIFPNRCEGGNNMVMCEYMACGRTVIASDATGQADIITDRNAFALADYTPLLVKDAAGQPAGIWHEPSVEELIEQLESAYRNRDIRRHKSAVAAEDMKRLAWDKAAHQFHYIATKLNNAAAFGHSKT</sequence>
<dbReference type="PANTHER" id="PTHR46656">
    <property type="entry name" value="PUTATIVE-RELATED"/>
    <property type="match status" value="1"/>
</dbReference>
<keyword evidence="2" id="KW-1185">Reference proteome</keyword>
<dbReference type="Proteomes" id="UP000324298">
    <property type="component" value="Unassembled WGS sequence"/>
</dbReference>
<organism evidence="1 2">
    <name type="scientific">Oryzomonas rubra</name>
    <dbReference type="NCBI Taxonomy" id="2509454"/>
    <lineage>
        <taxon>Bacteria</taxon>
        <taxon>Pseudomonadati</taxon>
        <taxon>Thermodesulfobacteriota</taxon>
        <taxon>Desulfuromonadia</taxon>
        <taxon>Geobacterales</taxon>
        <taxon>Geobacteraceae</taxon>
        <taxon>Oryzomonas</taxon>
    </lineage>
</organism>
<keyword evidence="1" id="KW-0808">Transferase</keyword>
<accession>A0A5A9XAC6</accession>
<dbReference type="EMBL" id="SRSD01000008">
    <property type="protein sequence ID" value="KAA0889860.1"/>
    <property type="molecule type" value="Genomic_DNA"/>
</dbReference>
<dbReference type="PANTHER" id="PTHR46656:SF3">
    <property type="entry name" value="PUTATIVE-RELATED"/>
    <property type="match status" value="1"/>
</dbReference>
<dbReference type="CDD" id="cd03801">
    <property type="entry name" value="GT4_PimA-like"/>
    <property type="match status" value="1"/>
</dbReference>
<dbReference type="Gene3D" id="3.40.50.2000">
    <property type="entry name" value="Glycogen Phosphorylase B"/>
    <property type="match status" value="1"/>
</dbReference>
<reference evidence="1 2" key="1">
    <citation type="submission" date="2019-04" db="EMBL/GenBank/DDBJ databases">
        <title>Geobacter ruber sp. nov., ferric-reducing bacteria isolated from paddy soil.</title>
        <authorList>
            <person name="Xu Z."/>
            <person name="Masuda Y."/>
            <person name="Itoh H."/>
            <person name="Senoo K."/>
        </authorList>
    </citation>
    <scope>NUCLEOTIDE SEQUENCE [LARGE SCALE GENOMIC DNA]</scope>
    <source>
        <strain evidence="1 2">Red88</strain>
    </source>
</reference>
<name>A0A5A9XAC6_9BACT</name>
<protein>
    <submittedName>
        <fullName evidence="1">Glycosyltransferase</fullName>
    </submittedName>
</protein>
<dbReference type="Pfam" id="PF13692">
    <property type="entry name" value="Glyco_trans_1_4"/>
    <property type="match status" value="1"/>
</dbReference>
<gene>
    <name evidence="1" type="ORF">ET418_13915</name>
</gene>
<evidence type="ECO:0000313" key="1">
    <source>
        <dbReference type="EMBL" id="KAA0889860.1"/>
    </source>
</evidence>
<dbReference type="SUPFAM" id="SSF53756">
    <property type="entry name" value="UDP-Glycosyltransferase/glycogen phosphorylase"/>
    <property type="match status" value="1"/>
</dbReference>
<proteinExistence type="predicted"/>
<dbReference type="GO" id="GO:0016740">
    <property type="term" value="F:transferase activity"/>
    <property type="evidence" value="ECO:0007669"/>
    <property type="project" value="UniProtKB-KW"/>
</dbReference>
<evidence type="ECO:0000313" key="2">
    <source>
        <dbReference type="Proteomes" id="UP000324298"/>
    </source>
</evidence>
<comment type="caution">
    <text evidence="1">The sequence shown here is derived from an EMBL/GenBank/DDBJ whole genome shotgun (WGS) entry which is preliminary data.</text>
</comment>
<dbReference type="AlphaFoldDB" id="A0A5A9XAC6"/>
<dbReference type="OrthoDB" id="9781738at2"/>